<evidence type="ECO:0000313" key="2">
    <source>
        <dbReference type="EMBL" id="QNJ93246.1"/>
    </source>
</evidence>
<organism evidence="3 4">
    <name type="scientific">Mycolicibacterium fluoranthenivorans</name>
    <dbReference type="NCBI Taxonomy" id="258505"/>
    <lineage>
        <taxon>Bacteria</taxon>
        <taxon>Bacillati</taxon>
        <taxon>Actinomycetota</taxon>
        <taxon>Actinomycetes</taxon>
        <taxon>Mycobacteriales</taxon>
        <taxon>Mycobacteriaceae</taxon>
        <taxon>Mycolicibacterium</taxon>
    </lineage>
</organism>
<dbReference type="KEGG" id="mflu:HZU40_02385"/>
<proteinExistence type="predicted"/>
<reference evidence="4" key="2">
    <citation type="submission" date="2016-10" db="EMBL/GenBank/DDBJ databases">
        <authorList>
            <person name="Varghese N."/>
            <person name="Submissions S."/>
        </authorList>
    </citation>
    <scope>NUCLEOTIDE SEQUENCE [LARGE SCALE GENOMIC DNA]</scope>
    <source>
        <strain evidence="4">UNC267MFSha1.1M11</strain>
    </source>
</reference>
<dbReference type="EMBL" id="FMUB01000022">
    <property type="protein sequence ID" value="SCX34239.1"/>
    <property type="molecule type" value="Genomic_DNA"/>
</dbReference>
<evidence type="ECO:0000313" key="3">
    <source>
        <dbReference type="EMBL" id="SCX34239.1"/>
    </source>
</evidence>
<protein>
    <submittedName>
        <fullName evidence="2">YbaB/EbfC family DNA-binding protein</fullName>
    </submittedName>
</protein>
<dbReference type="RefSeq" id="WP_090364741.1">
    <property type="nucleotide sequence ID" value="NZ_CP059894.1"/>
</dbReference>
<dbReference type="Proteomes" id="UP000199707">
    <property type="component" value="Unassembled WGS sequence"/>
</dbReference>
<name>A0A1G4X269_9MYCO</name>
<evidence type="ECO:0000313" key="4">
    <source>
        <dbReference type="Proteomes" id="UP000199707"/>
    </source>
</evidence>
<sequence length="183" mass="19426">MVGTPSYDDDDYPHPGGTEDGFDDLVGLDFVAGDAEAVDEEGSVFDAFSVFDAGLPAAVDDDEGPPEEDLDADVAVFSVTNPPGTVTVTALMDGRVQRIELAPSAVLSTEAQLADEIVVIAGLATAQARSAQFTYMLEGMRREGQDDVVTRDFLKRDLDLPSPEEADAAQAHVFATRYAGDHD</sequence>
<keyword evidence="2" id="KW-0238">DNA-binding</keyword>
<gene>
    <name evidence="2" type="ORF">HZU40_02385</name>
    <name evidence="3" type="ORF">SAMN02799620_06271</name>
</gene>
<dbReference type="STRING" id="1502745.SAMN02799620_06271"/>
<dbReference type="Proteomes" id="UP000515498">
    <property type="component" value="Chromosome"/>
</dbReference>
<dbReference type="GO" id="GO:0003677">
    <property type="term" value="F:DNA binding"/>
    <property type="evidence" value="ECO:0007669"/>
    <property type="project" value="UniProtKB-KW"/>
</dbReference>
<reference evidence="2 5" key="3">
    <citation type="submission" date="2020-07" db="EMBL/GenBank/DDBJ databases">
        <title>Draft genome sequence of four isobutane-metabolizing strains capable of cometabolically degrading diverse ether contaminants.</title>
        <authorList>
            <person name="Chen W."/>
            <person name="Faulkner N."/>
            <person name="Smith C."/>
            <person name="Hyman M."/>
        </authorList>
    </citation>
    <scope>NUCLEOTIDE SEQUENCE [LARGE SCALE GENOMIC DNA]</scope>
    <source>
        <strain evidence="2 5">2A</strain>
    </source>
</reference>
<accession>A0A1G4X269</accession>
<evidence type="ECO:0000256" key="1">
    <source>
        <dbReference type="SAM" id="MobiDB-lite"/>
    </source>
</evidence>
<dbReference type="EMBL" id="CP059894">
    <property type="protein sequence ID" value="QNJ93246.1"/>
    <property type="molecule type" value="Genomic_DNA"/>
</dbReference>
<reference evidence="3" key="1">
    <citation type="submission" date="2016-10" db="EMBL/GenBank/DDBJ databases">
        <authorList>
            <person name="de Groot N.N."/>
        </authorList>
    </citation>
    <scope>NUCLEOTIDE SEQUENCE [LARGE SCALE GENOMIC DNA]</scope>
    <source>
        <strain evidence="3">UNC267MFSha1.1M11</strain>
    </source>
</reference>
<feature type="region of interest" description="Disordered" evidence="1">
    <location>
        <begin position="1"/>
        <end position="21"/>
    </location>
</feature>
<dbReference type="AlphaFoldDB" id="A0A1G4X269"/>
<evidence type="ECO:0000313" key="5">
    <source>
        <dbReference type="Proteomes" id="UP000515498"/>
    </source>
</evidence>